<dbReference type="AlphaFoldDB" id="A0A224YGV0"/>
<accession>A0A224YGV0</accession>
<protein>
    <submittedName>
        <fullName evidence="1">Acylglycerol lipase</fullName>
    </submittedName>
</protein>
<organism evidence="1">
    <name type="scientific">Rhipicephalus zambeziensis</name>
    <dbReference type="NCBI Taxonomy" id="60191"/>
    <lineage>
        <taxon>Eukaryota</taxon>
        <taxon>Metazoa</taxon>
        <taxon>Ecdysozoa</taxon>
        <taxon>Arthropoda</taxon>
        <taxon>Chelicerata</taxon>
        <taxon>Arachnida</taxon>
        <taxon>Acari</taxon>
        <taxon>Parasitiformes</taxon>
        <taxon>Ixodida</taxon>
        <taxon>Ixodoidea</taxon>
        <taxon>Ixodidae</taxon>
        <taxon>Rhipicephalinae</taxon>
        <taxon>Rhipicephalus</taxon>
        <taxon>Rhipicephalus</taxon>
    </lineage>
</organism>
<evidence type="ECO:0000313" key="1">
    <source>
        <dbReference type="EMBL" id="MAA16886.1"/>
    </source>
</evidence>
<dbReference type="EMBL" id="GFPF01005740">
    <property type="protein sequence ID" value="MAA16886.1"/>
    <property type="molecule type" value="Transcribed_RNA"/>
</dbReference>
<proteinExistence type="predicted"/>
<name>A0A224YGV0_9ACAR</name>
<reference evidence="1" key="1">
    <citation type="journal article" date="2017" name="Parasit. Vectors">
        <title>Sialotranscriptomics of Rhipicephalus zambeziensis reveals intricate expression profiles of secretory proteins and suggests tight temporal transcriptional regulation during blood-feeding.</title>
        <authorList>
            <person name="de Castro M.H."/>
            <person name="de Klerk D."/>
            <person name="Pienaar R."/>
            <person name="Rees D.J.G."/>
            <person name="Mans B.J."/>
        </authorList>
    </citation>
    <scope>NUCLEOTIDE SEQUENCE</scope>
    <source>
        <tissue evidence="1">Salivary glands</tissue>
    </source>
</reference>
<sequence>MSMFVVTSGADKAVSSSVKKKLCCCCVMSFVVSLGAYSCQCAVSRTPKQFRRLTALNQNQIIHYHCNPSLLLQVYKDCYHSLLTEPEDMAQQVLQDIANWYSARIPT</sequence>